<evidence type="ECO:0000256" key="7">
    <source>
        <dbReference type="ARBA" id="ARBA00023136"/>
    </source>
</evidence>
<feature type="transmembrane region" description="Helical" evidence="8">
    <location>
        <begin position="50"/>
        <end position="69"/>
    </location>
</feature>
<dbReference type="NCBIfam" id="TIGR00710">
    <property type="entry name" value="efflux_Bcr_CflA"/>
    <property type="match status" value="1"/>
</dbReference>
<organism evidence="10 11">
    <name type="scientific">Dongia sedimenti</name>
    <dbReference type="NCBI Taxonomy" id="3064282"/>
    <lineage>
        <taxon>Bacteria</taxon>
        <taxon>Pseudomonadati</taxon>
        <taxon>Pseudomonadota</taxon>
        <taxon>Alphaproteobacteria</taxon>
        <taxon>Rhodospirillales</taxon>
        <taxon>Dongiaceae</taxon>
        <taxon>Dongia</taxon>
    </lineage>
</organism>
<evidence type="ECO:0000256" key="1">
    <source>
        <dbReference type="ARBA" id="ARBA00004651"/>
    </source>
</evidence>
<evidence type="ECO:0000313" key="10">
    <source>
        <dbReference type="EMBL" id="MDQ7247632.1"/>
    </source>
</evidence>
<keyword evidence="3 8" id="KW-0813">Transport</keyword>
<gene>
    <name evidence="10" type="ORF">Q8A70_08130</name>
</gene>
<evidence type="ECO:0000313" key="11">
    <source>
        <dbReference type="Proteomes" id="UP001230156"/>
    </source>
</evidence>
<protein>
    <recommendedName>
        <fullName evidence="8">Bcr/CflA family efflux transporter</fullName>
    </recommendedName>
</protein>
<keyword evidence="4" id="KW-1003">Cell membrane</keyword>
<sequence length="404" mass="43045">MSNPADRARLRHAELVIILAVLSLIAPLAIDMYLPALPFIAQSLAATDAQAQLTLPTYFAGFAIGQAFYGPISDRFGRKPPLYFGMALYIAASLGCALAPDIDTLIALRFLQAAGGCAGTVVARAMVRDLFTGADAIRVFSRVLLVFGIGPILAPMVGSGVLIWFGWREIFFLLTAIGILSLVLIFIRLPESRDPAHVRPLRLSSIVIGYGRLLAHRNFMGYALTGGTMMAGTFAYIAGLPFVIVNIFGYPDYYFSLVFGGNAVGFILASQINVRAQRHYSPERVLLAALLIQIAAAAVFVFDVLAGIGGIFGILVPLFFWIATMGFVIPNTTAMAMAPFAANAGAASALLGVLQFVLAAGSSALLAKLTQYDNTALPMIGVMATFSVLSLLINRFVVKRPAKA</sequence>
<evidence type="ECO:0000256" key="4">
    <source>
        <dbReference type="ARBA" id="ARBA00022475"/>
    </source>
</evidence>
<comment type="similarity">
    <text evidence="2 8">Belongs to the major facilitator superfamily. Bcr/CmlA family.</text>
</comment>
<feature type="transmembrane region" description="Helical" evidence="8">
    <location>
        <begin position="12"/>
        <end position="30"/>
    </location>
</feature>
<keyword evidence="7 8" id="KW-0472">Membrane</keyword>
<dbReference type="EMBL" id="JAUYVI010000002">
    <property type="protein sequence ID" value="MDQ7247632.1"/>
    <property type="molecule type" value="Genomic_DNA"/>
</dbReference>
<dbReference type="Gene3D" id="1.20.1720.10">
    <property type="entry name" value="Multidrug resistance protein D"/>
    <property type="match status" value="1"/>
</dbReference>
<keyword evidence="5 8" id="KW-0812">Transmembrane</keyword>
<evidence type="ECO:0000256" key="8">
    <source>
        <dbReference type="RuleBase" id="RU365088"/>
    </source>
</evidence>
<dbReference type="InterPro" id="IPR004812">
    <property type="entry name" value="Efflux_drug-R_Bcr/CmlA"/>
</dbReference>
<feature type="transmembrane region" description="Helical" evidence="8">
    <location>
        <begin position="308"/>
        <end position="329"/>
    </location>
</feature>
<dbReference type="InterPro" id="IPR020846">
    <property type="entry name" value="MFS_dom"/>
</dbReference>
<keyword evidence="6 8" id="KW-1133">Transmembrane helix</keyword>
<feature type="transmembrane region" description="Helical" evidence="8">
    <location>
        <begin position="106"/>
        <end position="127"/>
    </location>
</feature>
<accession>A0ABU0YKB7</accession>
<evidence type="ECO:0000256" key="6">
    <source>
        <dbReference type="ARBA" id="ARBA00022989"/>
    </source>
</evidence>
<dbReference type="PANTHER" id="PTHR23502:SF132">
    <property type="entry name" value="POLYAMINE TRANSPORTER 2-RELATED"/>
    <property type="match status" value="1"/>
</dbReference>
<evidence type="ECO:0000259" key="9">
    <source>
        <dbReference type="PROSITE" id="PS50850"/>
    </source>
</evidence>
<dbReference type="Pfam" id="PF07690">
    <property type="entry name" value="MFS_1"/>
    <property type="match status" value="1"/>
</dbReference>
<comment type="caution">
    <text evidence="10">The sequence shown here is derived from an EMBL/GenBank/DDBJ whole genome shotgun (WGS) entry which is preliminary data.</text>
</comment>
<feature type="transmembrane region" description="Helical" evidence="8">
    <location>
        <begin position="81"/>
        <end position="100"/>
    </location>
</feature>
<keyword evidence="11" id="KW-1185">Reference proteome</keyword>
<dbReference type="SUPFAM" id="SSF103473">
    <property type="entry name" value="MFS general substrate transporter"/>
    <property type="match status" value="1"/>
</dbReference>
<feature type="transmembrane region" description="Helical" evidence="8">
    <location>
        <begin position="170"/>
        <end position="189"/>
    </location>
</feature>
<feature type="transmembrane region" description="Helical" evidence="8">
    <location>
        <begin position="253"/>
        <end position="273"/>
    </location>
</feature>
<dbReference type="PANTHER" id="PTHR23502">
    <property type="entry name" value="MAJOR FACILITATOR SUPERFAMILY"/>
    <property type="match status" value="1"/>
</dbReference>
<dbReference type="RefSeq" id="WP_379955044.1">
    <property type="nucleotide sequence ID" value="NZ_JAUYVI010000002.1"/>
</dbReference>
<proteinExistence type="inferred from homology"/>
<evidence type="ECO:0000256" key="3">
    <source>
        <dbReference type="ARBA" id="ARBA00022448"/>
    </source>
</evidence>
<name>A0ABU0YKB7_9PROT</name>
<feature type="domain" description="Major facilitator superfamily (MFS) profile" evidence="9">
    <location>
        <begin position="15"/>
        <end position="402"/>
    </location>
</feature>
<dbReference type="InterPro" id="IPR036259">
    <property type="entry name" value="MFS_trans_sf"/>
</dbReference>
<dbReference type="CDD" id="cd17320">
    <property type="entry name" value="MFS_MdfA_MDR_like"/>
    <property type="match status" value="1"/>
</dbReference>
<feature type="transmembrane region" description="Helical" evidence="8">
    <location>
        <begin position="285"/>
        <end position="302"/>
    </location>
</feature>
<evidence type="ECO:0000256" key="2">
    <source>
        <dbReference type="ARBA" id="ARBA00006236"/>
    </source>
</evidence>
<feature type="transmembrane region" description="Helical" evidence="8">
    <location>
        <begin position="341"/>
        <end position="367"/>
    </location>
</feature>
<comment type="subcellular location">
    <subcellularLocation>
        <location evidence="8">Cell inner membrane</location>
        <topology evidence="8">Multi-pass membrane protein</topology>
    </subcellularLocation>
    <subcellularLocation>
        <location evidence="1">Cell membrane</location>
        <topology evidence="1">Multi-pass membrane protein</topology>
    </subcellularLocation>
</comment>
<reference evidence="11" key="1">
    <citation type="submission" date="2023-08" db="EMBL/GenBank/DDBJ databases">
        <title>Rhodospirillaceae gen. nov., a novel taxon isolated from the Yangtze River Yuezi River estuary sludge.</title>
        <authorList>
            <person name="Ruan L."/>
        </authorList>
    </citation>
    <scope>NUCLEOTIDE SEQUENCE [LARGE SCALE GENOMIC DNA]</scope>
    <source>
        <strain evidence="11">R-7</strain>
    </source>
</reference>
<dbReference type="Proteomes" id="UP001230156">
    <property type="component" value="Unassembled WGS sequence"/>
</dbReference>
<dbReference type="PROSITE" id="PS50850">
    <property type="entry name" value="MFS"/>
    <property type="match status" value="1"/>
</dbReference>
<dbReference type="InterPro" id="IPR011701">
    <property type="entry name" value="MFS"/>
</dbReference>
<feature type="transmembrane region" description="Helical" evidence="8">
    <location>
        <begin position="139"/>
        <end position="164"/>
    </location>
</feature>
<feature type="transmembrane region" description="Helical" evidence="8">
    <location>
        <begin position="222"/>
        <end position="247"/>
    </location>
</feature>
<feature type="transmembrane region" description="Helical" evidence="8">
    <location>
        <begin position="379"/>
        <end position="398"/>
    </location>
</feature>
<keyword evidence="8" id="KW-0997">Cell inner membrane</keyword>
<evidence type="ECO:0000256" key="5">
    <source>
        <dbReference type="ARBA" id="ARBA00022692"/>
    </source>
</evidence>